<dbReference type="InterPro" id="IPR011611">
    <property type="entry name" value="PfkB_dom"/>
</dbReference>
<dbReference type="PROSITE" id="PS00584">
    <property type="entry name" value="PFKB_KINASES_2"/>
    <property type="match status" value="1"/>
</dbReference>
<evidence type="ECO:0000256" key="2">
    <source>
        <dbReference type="ARBA" id="ARBA00022777"/>
    </source>
</evidence>
<dbReference type="EMBL" id="VSSQ01105099">
    <property type="protein sequence ID" value="MPN45312.1"/>
    <property type="molecule type" value="Genomic_DNA"/>
</dbReference>
<sequence length="75" mass="7969">MPAYQVPVIDTCGAGDSFVAGFLAGLAYGWDMRDTCQFANALAANSVQYLGATTGRLDLAGVRRFMAETPIRPLP</sequence>
<dbReference type="EC" id="2.7.1.-" evidence="4"/>
<evidence type="ECO:0000313" key="4">
    <source>
        <dbReference type="EMBL" id="MPN45312.1"/>
    </source>
</evidence>
<dbReference type="InterPro" id="IPR002173">
    <property type="entry name" value="Carboh/pur_kinase_PfkB_CS"/>
</dbReference>
<reference evidence="4" key="1">
    <citation type="submission" date="2019-08" db="EMBL/GenBank/DDBJ databases">
        <authorList>
            <person name="Kucharzyk K."/>
            <person name="Murdoch R.W."/>
            <person name="Higgins S."/>
            <person name="Loffler F."/>
        </authorList>
    </citation>
    <scope>NUCLEOTIDE SEQUENCE</scope>
</reference>
<proteinExistence type="predicted"/>
<accession>A0A645I3F8</accession>
<dbReference type="Pfam" id="PF00294">
    <property type="entry name" value="PfkB"/>
    <property type="match status" value="1"/>
</dbReference>
<dbReference type="PANTHER" id="PTHR10584">
    <property type="entry name" value="SUGAR KINASE"/>
    <property type="match status" value="1"/>
</dbReference>
<dbReference type="Gene3D" id="3.40.1190.20">
    <property type="match status" value="1"/>
</dbReference>
<dbReference type="InterPro" id="IPR029056">
    <property type="entry name" value="Ribokinase-like"/>
</dbReference>
<gene>
    <name evidence="4" type="primary">ydjH_16</name>
    <name evidence="4" type="ORF">SDC9_192879</name>
</gene>
<feature type="domain" description="Carbohydrate kinase PfkB" evidence="3">
    <location>
        <begin position="3"/>
        <end position="55"/>
    </location>
</feature>
<dbReference type="PANTHER" id="PTHR10584:SF166">
    <property type="entry name" value="RIBOKINASE"/>
    <property type="match status" value="1"/>
</dbReference>
<comment type="caution">
    <text evidence="4">The sequence shown here is derived from an EMBL/GenBank/DDBJ whole genome shotgun (WGS) entry which is preliminary data.</text>
</comment>
<keyword evidence="2 4" id="KW-0418">Kinase</keyword>
<evidence type="ECO:0000259" key="3">
    <source>
        <dbReference type="Pfam" id="PF00294"/>
    </source>
</evidence>
<keyword evidence="1 4" id="KW-0808">Transferase</keyword>
<dbReference type="AlphaFoldDB" id="A0A645I3F8"/>
<evidence type="ECO:0000256" key="1">
    <source>
        <dbReference type="ARBA" id="ARBA00022679"/>
    </source>
</evidence>
<name>A0A645I3F8_9ZZZZ</name>
<dbReference type="SUPFAM" id="SSF53613">
    <property type="entry name" value="Ribokinase-like"/>
    <property type="match status" value="1"/>
</dbReference>
<organism evidence="4">
    <name type="scientific">bioreactor metagenome</name>
    <dbReference type="NCBI Taxonomy" id="1076179"/>
    <lineage>
        <taxon>unclassified sequences</taxon>
        <taxon>metagenomes</taxon>
        <taxon>ecological metagenomes</taxon>
    </lineage>
</organism>
<dbReference type="GO" id="GO:0016301">
    <property type="term" value="F:kinase activity"/>
    <property type="evidence" value="ECO:0007669"/>
    <property type="project" value="UniProtKB-KW"/>
</dbReference>
<protein>
    <submittedName>
        <fullName evidence="4">Putative sugar kinase YdjH</fullName>
        <ecNumber evidence="4">2.7.1.-</ecNumber>
    </submittedName>
</protein>